<dbReference type="GO" id="GO:0046872">
    <property type="term" value="F:metal ion binding"/>
    <property type="evidence" value="ECO:0007669"/>
    <property type="project" value="UniProtKB-KW"/>
</dbReference>
<dbReference type="SUPFAM" id="SSF102215">
    <property type="entry name" value="Creatininase"/>
    <property type="match status" value="1"/>
</dbReference>
<keyword evidence="3" id="KW-0378">Hydrolase</keyword>
<dbReference type="InterPro" id="IPR023871">
    <property type="entry name" value="MftE"/>
</dbReference>
<evidence type="ECO:0000313" key="7">
    <source>
        <dbReference type="Proteomes" id="UP000565711"/>
    </source>
</evidence>
<dbReference type="InterPro" id="IPR003785">
    <property type="entry name" value="Creatininase/forma_Hydrolase"/>
</dbReference>
<comment type="cofactor">
    <cofactor evidence="1">
        <name>Zn(2+)</name>
        <dbReference type="ChEBI" id="CHEBI:29105"/>
    </cofactor>
</comment>
<dbReference type="GO" id="GO:0009231">
    <property type="term" value="P:riboflavin biosynthetic process"/>
    <property type="evidence" value="ECO:0007669"/>
    <property type="project" value="TreeGrafter"/>
</dbReference>
<reference evidence="6 7" key="1">
    <citation type="submission" date="2020-04" db="EMBL/GenBank/DDBJ databases">
        <title>MicrobeNet Type strains.</title>
        <authorList>
            <person name="Nicholson A.C."/>
        </authorList>
    </citation>
    <scope>NUCLEOTIDE SEQUENCE [LARGE SCALE GENOMIC DNA]</scope>
    <source>
        <strain evidence="6 7">JCM 12354</strain>
    </source>
</reference>
<keyword evidence="4" id="KW-0862">Zinc</keyword>
<evidence type="ECO:0000256" key="3">
    <source>
        <dbReference type="ARBA" id="ARBA00022801"/>
    </source>
</evidence>
<gene>
    <name evidence="6" type="primary">mftE</name>
    <name evidence="6" type="ORF">HGA08_17340</name>
</gene>
<keyword evidence="2" id="KW-0479">Metal-binding</keyword>
<protein>
    <submittedName>
        <fullName evidence="6">Mycofactocin biosynthesis peptidyl-dipeptidase MftE</fullName>
    </submittedName>
</protein>
<dbReference type="Gene3D" id="3.40.50.10310">
    <property type="entry name" value="Creatininase"/>
    <property type="match status" value="1"/>
</dbReference>
<dbReference type="InterPro" id="IPR024087">
    <property type="entry name" value="Creatininase-like_sf"/>
</dbReference>
<sequence>MRLADLTSADLGARTAPPFLAVPLGATEQHGPHLPLGTDTTVAVELCGRLAAARTDIVVAPAIAYGSSGEHSGFPGTLSIGHRALELLVVELVRSADEFAGVILVNGHGGNLAPLRAAQRLLTEEGRTTLLWSPTGPADDTHAGHTETSAMLHLTPDRVAMQRARPGNTDPLPALIADLRSGGVRAVSPTGILGDPTHATAAAGAQILEHWAEHLLAAVNQRFPQ</sequence>
<dbReference type="Proteomes" id="UP000565711">
    <property type="component" value="Unassembled WGS sequence"/>
</dbReference>
<evidence type="ECO:0000256" key="4">
    <source>
        <dbReference type="ARBA" id="ARBA00022833"/>
    </source>
</evidence>
<dbReference type="Pfam" id="PF02633">
    <property type="entry name" value="Creatininase"/>
    <property type="match status" value="1"/>
</dbReference>
<accession>A0A846XXS8</accession>
<dbReference type="AlphaFoldDB" id="A0A846XXS8"/>
<dbReference type="EMBL" id="JAAXOP010000009">
    <property type="protein sequence ID" value="NKY51986.1"/>
    <property type="molecule type" value="Genomic_DNA"/>
</dbReference>
<dbReference type="PANTHER" id="PTHR35005">
    <property type="entry name" value="3-DEHYDRO-SCYLLO-INOSOSE HYDROLASE"/>
    <property type="match status" value="1"/>
</dbReference>
<name>A0A846XXS8_9NOCA</name>
<evidence type="ECO:0000256" key="1">
    <source>
        <dbReference type="ARBA" id="ARBA00001947"/>
    </source>
</evidence>
<proteinExistence type="inferred from homology"/>
<dbReference type="NCBIfam" id="TIGR03964">
    <property type="entry name" value="mycofact_creat"/>
    <property type="match status" value="1"/>
</dbReference>
<keyword evidence="7" id="KW-1185">Reference proteome</keyword>
<evidence type="ECO:0000313" key="6">
    <source>
        <dbReference type="EMBL" id="NKY51986.1"/>
    </source>
</evidence>
<evidence type="ECO:0000256" key="5">
    <source>
        <dbReference type="ARBA" id="ARBA00024029"/>
    </source>
</evidence>
<comment type="similarity">
    <text evidence="5">Belongs to the creatininase superfamily.</text>
</comment>
<dbReference type="RefSeq" id="WP_067871106.1">
    <property type="nucleotide sequence ID" value="NZ_JAAXOP010000009.1"/>
</dbReference>
<comment type="caution">
    <text evidence="6">The sequence shown here is derived from an EMBL/GenBank/DDBJ whole genome shotgun (WGS) entry which is preliminary data.</text>
</comment>
<dbReference type="GO" id="GO:0016811">
    <property type="term" value="F:hydrolase activity, acting on carbon-nitrogen (but not peptide) bonds, in linear amides"/>
    <property type="evidence" value="ECO:0007669"/>
    <property type="project" value="TreeGrafter"/>
</dbReference>
<organism evidence="6 7">
    <name type="scientific">Nocardia vermiculata</name>
    <dbReference type="NCBI Taxonomy" id="257274"/>
    <lineage>
        <taxon>Bacteria</taxon>
        <taxon>Bacillati</taxon>
        <taxon>Actinomycetota</taxon>
        <taxon>Actinomycetes</taxon>
        <taxon>Mycobacteriales</taxon>
        <taxon>Nocardiaceae</taxon>
        <taxon>Nocardia</taxon>
    </lineage>
</organism>
<evidence type="ECO:0000256" key="2">
    <source>
        <dbReference type="ARBA" id="ARBA00022723"/>
    </source>
</evidence>
<dbReference type="PANTHER" id="PTHR35005:SF1">
    <property type="entry name" value="2-AMINO-5-FORMYLAMINO-6-RIBOSYLAMINOPYRIMIDIN-4(3H)-ONE 5'-MONOPHOSPHATE DEFORMYLASE"/>
    <property type="match status" value="1"/>
</dbReference>